<evidence type="ECO:0000313" key="2">
    <source>
        <dbReference type="EMBL" id="KPV50493.1"/>
    </source>
</evidence>
<feature type="non-terminal residue" evidence="2">
    <location>
        <position position="1"/>
    </location>
</feature>
<dbReference type="SUPFAM" id="SSF56219">
    <property type="entry name" value="DNase I-like"/>
    <property type="match status" value="1"/>
</dbReference>
<dbReference type="EMBL" id="LJCR01001362">
    <property type="protein sequence ID" value="KPV50493.1"/>
    <property type="molecule type" value="Genomic_DNA"/>
</dbReference>
<organism evidence="2 3">
    <name type="scientific">Kouleothrix aurantiaca</name>
    <dbReference type="NCBI Taxonomy" id="186479"/>
    <lineage>
        <taxon>Bacteria</taxon>
        <taxon>Bacillati</taxon>
        <taxon>Chloroflexota</taxon>
        <taxon>Chloroflexia</taxon>
        <taxon>Chloroflexales</taxon>
        <taxon>Roseiflexineae</taxon>
        <taxon>Roseiflexaceae</taxon>
        <taxon>Kouleothrix</taxon>
    </lineage>
</organism>
<sequence length="214" mass="22696">QHADVVALQELSLPAAAQIQRDLAGDYPYQMLAPSETFTGTGLLSRYPLDALPGNGAAGQLAQLRLGGTSVALINVSLPGPEIKRRYVPKLGWVDGVGGYHTSKRTRALKALLAAVGQQHGPLVVAGDFNLSDREQEYEQLAAMLHDAYREAGWGFGHTFPSRLPPAAGALALPLIRIDYVWSAGGVAPAAADVACGEWSDHCMLTTELRVGVD</sequence>
<dbReference type="GO" id="GO:0003824">
    <property type="term" value="F:catalytic activity"/>
    <property type="evidence" value="ECO:0007669"/>
    <property type="project" value="InterPro"/>
</dbReference>
<dbReference type="Proteomes" id="UP000050509">
    <property type="component" value="Unassembled WGS sequence"/>
</dbReference>
<dbReference type="Gene3D" id="3.60.10.10">
    <property type="entry name" value="Endonuclease/exonuclease/phosphatase"/>
    <property type="match status" value="1"/>
</dbReference>
<keyword evidence="3" id="KW-1185">Reference proteome</keyword>
<dbReference type="Pfam" id="PF03372">
    <property type="entry name" value="Exo_endo_phos"/>
    <property type="match status" value="1"/>
</dbReference>
<accession>A0A0N8PRP4</accession>
<feature type="domain" description="Endonuclease/exonuclease/phosphatase" evidence="1">
    <location>
        <begin position="2"/>
        <end position="202"/>
    </location>
</feature>
<comment type="caution">
    <text evidence="2">The sequence shown here is derived from an EMBL/GenBank/DDBJ whole genome shotgun (WGS) entry which is preliminary data.</text>
</comment>
<dbReference type="InterPro" id="IPR005135">
    <property type="entry name" value="Endo/exonuclease/phosphatase"/>
</dbReference>
<dbReference type="AlphaFoldDB" id="A0A0N8PRP4"/>
<gene>
    <name evidence="2" type="ORF">SE17_26630</name>
</gene>
<protein>
    <recommendedName>
        <fullName evidence="1">Endonuclease/exonuclease/phosphatase domain-containing protein</fullName>
    </recommendedName>
</protein>
<evidence type="ECO:0000313" key="3">
    <source>
        <dbReference type="Proteomes" id="UP000050509"/>
    </source>
</evidence>
<evidence type="ECO:0000259" key="1">
    <source>
        <dbReference type="Pfam" id="PF03372"/>
    </source>
</evidence>
<name>A0A0N8PRP4_9CHLR</name>
<proteinExistence type="predicted"/>
<dbReference type="InterPro" id="IPR036691">
    <property type="entry name" value="Endo/exonu/phosph_ase_sf"/>
</dbReference>
<reference evidence="2 3" key="1">
    <citation type="submission" date="2015-09" db="EMBL/GenBank/DDBJ databases">
        <title>Draft genome sequence of Kouleothrix aurantiaca JCM 19913.</title>
        <authorList>
            <person name="Hemp J."/>
        </authorList>
    </citation>
    <scope>NUCLEOTIDE SEQUENCE [LARGE SCALE GENOMIC DNA]</scope>
    <source>
        <strain evidence="2 3">COM-B</strain>
    </source>
</reference>